<organism evidence="1 2">
    <name type="scientific">Lysinibacillus parviboronicapiens</name>
    <dbReference type="NCBI Taxonomy" id="436516"/>
    <lineage>
        <taxon>Bacteria</taxon>
        <taxon>Bacillati</taxon>
        <taxon>Bacillota</taxon>
        <taxon>Bacilli</taxon>
        <taxon>Bacillales</taxon>
        <taxon>Bacillaceae</taxon>
        <taxon>Lysinibacillus</taxon>
    </lineage>
</organism>
<name>A0ABV2PMY0_9BACI</name>
<keyword evidence="2" id="KW-1185">Reference proteome</keyword>
<evidence type="ECO:0000313" key="2">
    <source>
        <dbReference type="Proteomes" id="UP001549363"/>
    </source>
</evidence>
<accession>A0ABV2PMY0</accession>
<dbReference type="Proteomes" id="UP001549363">
    <property type="component" value="Unassembled WGS sequence"/>
</dbReference>
<comment type="caution">
    <text evidence="1">The sequence shown here is derived from an EMBL/GenBank/DDBJ whole genome shotgun (WGS) entry which is preliminary data.</text>
</comment>
<reference evidence="1 2" key="1">
    <citation type="submission" date="2024-06" db="EMBL/GenBank/DDBJ databases">
        <title>Sorghum-associated microbial communities from plants grown in Nebraska, USA.</title>
        <authorList>
            <person name="Schachtman D."/>
        </authorList>
    </citation>
    <scope>NUCLEOTIDE SEQUENCE [LARGE SCALE GENOMIC DNA]</scope>
    <source>
        <strain evidence="1 2">736</strain>
    </source>
</reference>
<evidence type="ECO:0000313" key="1">
    <source>
        <dbReference type="EMBL" id="MET4562301.1"/>
    </source>
</evidence>
<protein>
    <submittedName>
        <fullName evidence="1">Uncharacterized protein</fullName>
    </submittedName>
</protein>
<gene>
    <name evidence="1" type="ORF">ABIA69_003491</name>
</gene>
<sequence length="95" mass="10154">MKAIKMNIEIPNGKEQLKEKGSSFKLAQTKPGTVETAVDHHEHESFNLIKWERVENVQKSASSIAGWAVIGSAFGNAGAIAGAMGANIGKDKLFS</sequence>
<dbReference type="EMBL" id="JBEPSB010000019">
    <property type="protein sequence ID" value="MET4562301.1"/>
    <property type="molecule type" value="Genomic_DNA"/>
</dbReference>
<proteinExistence type="predicted"/>